<dbReference type="EMBL" id="BTSY01000006">
    <property type="protein sequence ID" value="GMT32205.1"/>
    <property type="molecule type" value="Genomic_DNA"/>
</dbReference>
<evidence type="ECO:0008006" key="4">
    <source>
        <dbReference type="Google" id="ProtNLM"/>
    </source>
</evidence>
<evidence type="ECO:0000313" key="3">
    <source>
        <dbReference type="Proteomes" id="UP001432322"/>
    </source>
</evidence>
<organism evidence="2 3">
    <name type="scientific">Pristionchus fissidentatus</name>
    <dbReference type="NCBI Taxonomy" id="1538716"/>
    <lineage>
        <taxon>Eukaryota</taxon>
        <taxon>Metazoa</taxon>
        <taxon>Ecdysozoa</taxon>
        <taxon>Nematoda</taxon>
        <taxon>Chromadorea</taxon>
        <taxon>Rhabditida</taxon>
        <taxon>Rhabditina</taxon>
        <taxon>Diplogasteromorpha</taxon>
        <taxon>Diplogasteroidea</taxon>
        <taxon>Neodiplogasteridae</taxon>
        <taxon>Pristionchus</taxon>
    </lineage>
</organism>
<feature type="non-terminal residue" evidence="2">
    <location>
        <position position="166"/>
    </location>
</feature>
<dbReference type="AlphaFoldDB" id="A0AAV5X2F1"/>
<proteinExistence type="predicted"/>
<accession>A0AAV5X2F1</accession>
<evidence type="ECO:0000313" key="1">
    <source>
        <dbReference type="EMBL" id="GMT32205.1"/>
    </source>
</evidence>
<dbReference type="EMBL" id="BTSY01000256">
    <property type="protein sequence ID" value="GMT37758.1"/>
    <property type="molecule type" value="Genomic_DNA"/>
</dbReference>
<keyword evidence="3" id="KW-1185">Reference proteome</keyword>
<evidence type="ECO:0000313" key="2">
    <source>
        <dbReference type="EMBL" id="GMT37758.1"/>
    </source>
</evidence>
<gene>
    <name evidence="1" type="ORF">PFISCL1PPCAC_23502</name>
    <name evidence="2" type="ORF">PFISCL1PPCAC_29055</name>
</gene>
<reference evidence="2" key="1">
    <citation type="submission" date="2023-10" db="EMBL/GenBank/DDBJ databases">
        <title>Genome assembly of Pristionchus species.</title>
        <authorList>
            <person name="Yoshida K."/>
            <person name="Sommer R.J."/>
        </authorList>
    </citation>
    <scope>NUCLEOTIDE SEQUENCE</scope>
    <source>
        <strain evidence="2">RS5133</strain>
    </source>
</reference>
<protein>
    <recommendedName>
        <fullName evidence="4">ATP-dependent DNA helicase</fullName>
    </recommendedName>
</protein>
<feature type="non-terminal residue" evidence="2">
    <location>
        <position position="1"/>
    </location>
</feature>
<dbReference type="Proteomes" id="UP001432322">
    <property type="component" value="Unassembled WGS sequence"/>
</dbReference>
<name>A0AAV5X2F1_9BILA</name>
<sequence>QGLRTNAYEDKTINWQLQFEIEKGNEEELTKIKSEWRGTEYREFRKADNTGASMHCVAMTTLQESLRTRSFCKLYLGMTAVDSHFLNHCCTAITRVKGKLSIFELDLSLLSDSDLKRFAQWIVNVRAHTITFTDMQTRGLVDEQFVTNLSKFPDEGVDLCIECGTP</sequence>
<comment type="caution">
    <text evidence="2">The sequence shown here is derived from an EMBL/GenBank/DDBJ whole genome shotgun (WGS) entry which is preliminary data.</text>
</comment>